<protein>
    <submittedName>
        <fullName evidence="1">Uncharacterized protein</fullName>
    </submittedName>
</protein>
<keyword evidence="2" id="KW-1185">Reference proteome</keyword>
<evidence type="ECO:0000313" key="1">
    <source>
        <dbReference type="EMBL" id="GEP45829.1"/>
    </source>
</evidence>
<proteinExistence type="predicted"/>
<organism evidence="1 2">
    <name type="scientific">Brevifollis gellanilyticus</name>
    <dbReference type="NCBI Taxonomy" id="748831"/>
    <lineage>
        <taxon>Bacteria</taxon>
        <taxon>Pseudomonadati</taxon>
        <taxon>Verrucomicrobiota</taxon>
        <taxon>Verrucomicrobiia</taxon>
        <taxon>Verrucomicrobiales</taxon>
        <taxon>Verrucomicrobiaceae</taxon>
    </lineage>
</organism>
<comment type="caution">
    <text evidence="1">The sequence shown here is derived from an EMBL/GenBank/DDBJ whole genome shotgun (WGS) entry which is preliminary data.</text>
</comment>
<dbReference type="OrthoDB" id="193943at2"/>
<name>A0A512MGH5_9BACT</name>
<dbReference type="Proteomes" id="UP000321577">
    <property type="component" value="Unassembled WGS sequence"/>
</dbReference>
<accession>A0A512MGH5</accession>
<dbReference type="EMBL" id="BKAG01000060">
    <property type="protein sequence ID" value="GEP45829.1"/>
    <property type="molecule type" value="Genomic_DNA"/>
</dbReference>
<dbReference type="AlphaFoldDB" id="A0A512MGH5"/>
<evidence type="ECO:0000313" key="2">
    <source>
        <dbReference type="Proteomes" id="UP000321577"/>
    </source>
</evidence>
<reference evidence="1 2" key="1">
    <citation type="submission" date="2019-07" db="EMBL/GenBank/DDBJ databases">
        <title>Whole genome shotgun sequence of Brevifollis gellanilyticus NBRC 108608.</title>
        <authorList>
            <person name="Hosoyama A."/>
            <person name="Uohara A."/>
            <person name="Ohji S."/>
            <person name="Ichikawa N."/>
        </authorList>
    </citation>
    <scope>NUCLEOTIDE SEQUENCE [LARGE SCALE GENOMIC DNA]</scope>
    <source>
        <strain evidence="1 2">NBRC 108608</strain>
    </source>
</reference>
<dbReference type="RefSeq" id="WP_146855102.1">
    <property type="nucleotide sequence ID" value="NZ_BKAG01000060.1"/>
</dbReference>
<sequence>MSAAPLSPRQLFHLLDSGRITREEFRAKMNECAVEIIEEMEEDRLNPVAALMEQMLSRRAASKLMKHHQEAHVREVLQALSEVEDFSPARWLWNAAHPHIPLHAFFRSQRKPVFRVVGLDSLPQLVTVTVEYGTPGMDGVVREQIRLRRDRRGKLGLERRQFVPD</sequence>
<gene>
    <name evidence="1" type="ORF">BGE01nite_51200</name>
</gene>